<keyword evidence="2" id="KW-1185">Reference proteome</keyword>
<comment type="caution">
    <text evidence="1">The sequence shown here is derived from an EMBL/GenBank/DDBJ whole genome shotgun (WGS) entry which is preliminary data.</text>
</comment>
<dbReference type="EMBL" id="MU393499">
    <property type="protein sequence ID" value="KAI4863670.1"/>
    <property type="molecule type" value="Genomic_DNA"/>
</dbReference>
<evidence type="ECO:0000313" key="2">
    <source>
        <dbReference type="Proteomes" id="UP001497700"/>
    </source>
</evidence>
<evidence type="ECO:0000313" key="1">
    <source>
        <dbReference type="EMBL" id="KAI4863670.1"/>
    </source>
</evidence>
<organism evidence="1 2">
    <name type="scientific">Hypoxylon rubiginosum</name>
    <dbReference type="NCBI Taxonomy" id="110542"/>
    <lineage>
        <taxon>Eukaryota</taxon>
        <taxon>Fungi</taxon>
        <taxon>Dikarya</taxon>
        <taxon>Ascomycota</taxon>
        <taxon>Pezizomycotina</taxon>
        <taxon>Sordariomycetes</taxon>
        <taxon>Xylariomycetidae</taxon>
        <taxon>Xylariales</taxon>
        <taxon>Hypoxylaceae</taxon>
        <taxon>Hypoxylon</taxon>
    </lineage>
</organism>
<reference evidence="1 2" key="1">
    <citation type="journal article" date="2022" name="New Phytol.">
        <title>Ecological generalism drives hyperdiversity of secondary metabolite gene clusters in xylarialean endophytes.</title>
        <authorList>
            <person name="Franco M.E.E."/>
            <person name="Wisecaver J.H."/>
            <person name="Arnold A.E."/>
            <person name="Ju Y.M."/>
            <person name="Slot J.C."/>
            <person name="Ahrendt S."/>
            <person name="Moore L.P."/>
            <person name="Eastman K.E."/>
            <person name="Scott K."/>
            <person name="Konkel Z."/>
            <person name="Mondo S.J."/>
            <person name="Kuo A."/>
            <person name="Hayes R.D."/>
            <person name="Haridas S."/>
            <person name="Andreopoulos B."/>
            <person name="Riley R."/>
            <person name="LaButti K."/>
            <person name="Pangilinan J."/>
            <person name="Lipzen A."/>
            <person name="Amirebrahimi M."/>
            <person name="Yan J."/>
            <person name="Adam C."/>
            <person name="Keymanesh K."/>
            <person name="Ng V."/>
            <person name="Louie K."/>
            <person name="Northen T."/>
            <person name="Drula E."/>
            <person name="Henrissat B."/>
            <person name="Hsieh H.M."/>
            <person name="Youens-Clark K."/>
            <person name="Lutzoni F."/>
            <person name="Miadlikowska J."/>
            <person name="Eastwood D.C."/>
            <person name="Hamelin R.C."/>
            <person name="Grigoriev I.V."/>
            <person name="U'Ren J.M."/>
        </authorList>
    </citation>
    <scope>NUCLEOTIDE SEQUENCE [LARGE SCALE GENOMIC DNA]</scope>
    <source>
        <strain evidence="1 2">CBS 119005</strain>
    </source>
</reference>
<proteinExistence type="predicted"/>
<accession>A0ACB9YXN2</accession>
<sequence>MGKFQHVLHTGARPIGLPEFVDAVRATCKRRFPGARGTIHRHVVVAVSGGVDSMALAFLCSQARKQDSYFKISDNPVSGFRGLVIDHGLRKGSQKEGLAVCNTLRHLGFFTAELLPLSWSGALGDYSHPKDLPNFESVARTLRYQKLGSVCAFHKIASLLTAHHEDDQYETVLMRLLQGHGSRGLRGMRKAQDIPECAGMFGADRSGFVDDQRRKHPFYNMKPSYEERRKLQQELRSGLSHFKDEAELNDVDIELPDVDVEDFYQPERVTSYERPPIDIEDGGVTVYRPLLEFSKDRLIATCLENKIPWWEDATNKDPTLTMRNAVRHLYKGYTLPKALQKPAIFALSKRCELRVQAQEADANRLLSRIVIRPLGPLAGTLTVKFPELSPRLSKRDSGSPLRRQARLQKRRGAAAILLRKILMLVSPESQPPVLATLENHVARLFPSLANPDEPADLASPRKPFNLSGVLLIPRSQRPPRLPTARSPESAPGPPRLNGWDLARTPYPSTLPPPRLTWRRAPGKSWTRGRNSNNNNPNIINSRHRCTWTPRTPWQLWDGRYWVRLKHRLPCPVVVQPFLAEHNTRSRRKLLAPHPGDRDRLSAALQRHAQGKARYTLPAVYVEGPLDLARAARARRRPDRPSNHLPDVTPDVTTTMTIENSDEGEVSEEKSGSSSSSSAVDESLYSKVLGPSEMMLVALPTLDVRMPGLDEWVSYEIRYRKVDRDTLNAAGTFHRGSFVSSPRTTNKRVYNSNNNNNSSGRVVRGRGRVGYRPGRRIRLGRARDSRRRLGRTTERRTSRPSSKADD</sequence>
<gene>
    <name evidence="1" type="ORF">F4820DRAFT_362455</name>
</gene>
<protein>
    <submittedName>
        <fullName evidence="1">Adenine nucleotide alpha hydrolases-like protein</fullName>
    </submittedName>
</protein>
<name>A0ACB9YXN2_9PEZI</name>
<dbReference type="Proteomes" id="UP001497700">
    <property type="component" value="Unassembled WGS sequence"/>
</dbReference>